<comment type="similarity">
    <text evidence="4 5">Belongs to the class I-like SAM-binding methyltransferase superfamily. C5-methyltransferase family.</text>
</comment>
<evidence type="ECO:0000313" key="7">
    <source>
        <dbReference type="EMBL" id="AYC64168.1"/>
    </source>
</evidence>
<dbReference type="SUPFAM" id="SSF53335">
    <property type="entry name" value="S-adenosyl-L-methionine-dependent methyltransferases"/>
    <property type="match status" value="1"/>
</dbReference>
<keyword evidence="1 4" id="KW-0489">Methyltransferase</keyword>
<dbReference type="Gene3D" id="3.90.120.10">
    <property type="entry name" value="DNA Methylase, subunit A, domain 2"/>
    <property type="match status" value="1"/>
</dbReference>
<dbReference type="PROSITE" id="PS00094">
    <property type="entry name" value="C5_MTASE_1"/>
    <property type="match status" value="1"/>
</dbReference>
<feature type="active site" evidence="4">
    <location>
        <position position="84"/>
    </location>
</feature>
<dbReference type="InterPro" id="IPR029063">
    <property type="entry name" value="SAM-dependent_MTases_sf"/>
</dbReference>
<reference evidence="7" key="2">
    <citation type="journal article" date="2019" name="Mol. Phylogenet. Evol.">
        <title>Reassessment of the classification of bryopsidales (chlorophyta) based on chloroplast phylogenomic analyses.</title>
        <authorList>
            <person name="Cremen M.C."/>
            <person name="Leliaert F."/>
            <person name="West J."/>
            <person name="Lam D.W."/>
            <person name="Shimada S."/>
            <person name="Lopez-Bautista J.M."/>
            <person name="Verbruggen H."/>
        </authorList>
    </citation>
    <scope>NUCLEOTIDE SEQUENCE</scope>
</reference>
<dbReference type="InterPro" id="IPR001525">
    <property type="entry name" value="C5_MeTfrase"/>
</dbReference>
<evidence type="ECO:0000256" key="1">
    <source>
        <dbReference type="ARBA" id="ARBA00022603"/>
    </source>
</evidence>
<dbReference type="NCBIfam" id="TIGR00675">
    <property type="entry name" value="dcm"/>
    <property type="match status" value="1"/>
</dbReference>
<dbReference type="CDD" id="cd00315">
    <property type="entry name" value="Cyt_C5_DNA_methylase"/>
    <property type="match status" value="1"/>
</dbReference>
<keyword evidence="3 4" id="KW-0949">S-adenosyl-L-methionine</keyword>
<evidence type="ECO:0000256" key="6">
    <source>
        <dbReference type="RuleBase" id="RU000417"/>
    </source>
</evidence>
<dbReference type="Pfam" id="PF00145">
    <property type="entry name" value="DNA_methylase"/>
    <property type="match status" value="2"/>
</dbReference>
<keyword evidence="7" id="KW-0150">Chloroplast</keyword>
<evidence type="ECO:0000256" key="2">
    <source>
        <dbReference type="ARBA" id="ARBA00022679"/>
    </source>
</evidence>
<evidence type="ECO:0000256" key="4">
    <source>
        <dbReference type="PROSITE-ProRule" id="PRU01016"/>
    </source>
</evidence>
<proteinExistence type="inferred from homology"/>
<evidence type="ECO:0000256" key="5">
    <source>
        <dbReference type="RuleBase" id="RU000416"/>
    </source>
</evidence>
<dbReference type="InterPro" id="IPR018117">
    <property type="entry name" value="C5_DNA_meth_AS"/>
</dbReference>
<dbReference type="AlphaFoldDB" id="A0A386AXU1"/>
<sequence length="595" mass="69419">MITFLSIGFFFKIEFTFIDLFSGIGSFHYSFKQLGGKCVLACDIDQNANSTYIFNYGVVPHKNIFDLQLEQIPKSDLLCAGFPCQAFSNIGFKKGWKDNRSQVFYPLLNILKYKQIPCILFENVQGLVHLKKGQVFNTILTHLKDLNYDCFWKVLNCSDYGIPQNRKRLFIVGFHNSILENTGNHRFEFPPKTHLPWTLSELLNKTFNQEIARTIRVGGRGSPLGNRHNWDGYILFQSNSKSTTKQTTEYRLSIKDCLVLQNFPKNFQLCGCKTSQYQQIGNTIPTNLSFALGEQIIKFLKKKNYFQQRKRLQNPKPRFQKINNFNFGEFGECFIKAQLLCFQNQNIRTAFGYIQKLENAPDQLIHNKKLTLFQLHTFTNAELINCFLKSNILKSKNLSKADIFINNQGVSMKIFQQGSPTIINHTHRPNFLRVLEYLKLDIQTLDTCEYHSLRQNNKIGEDIINSHPLSPFHKFKSYFTPILQYFLFNGSGRGLSKFPAEIVLFVKQMDSGSLPQNWFWFPNSQQFIDEIWDFLIFSIRDKGLNYEKRSCESQKKMDPDQYRKTQKLKKKGCFRLHKSFGVQLQNTSNYKFLKG</sequence>
<dbReference type="GO" id="GO:0003886">
    <property type="term" value="F:DNA (cytosine-5-)-methyltransferase activity"/>
    <property type="evidence" value="ECO:0007669"/>
    <property type="project" value="UniProtKB-EC"/>
</dbReference>
<accession>A0A386AXU1</accession>
<comment type="catalytic activity">
    <reaction evidence="6">
        <text>a 2'-deoxycytidine in DNA + S-adenosyl-L-methionine = a 5-methyl-2'-deoxycytidine in DNA + S-adenosyl-L-homocysteine + H(+)</text>
        <dbReference type="Rhea" id="RHEA:13681"/>
        <dbReference type="Rhea" id="RHEA-COMP:11369"/>
        <dbReference type="Rhea" id="RHEA-COMP:11370"/>
        <dbReference type="ChEBI" id="CHEBI:15378"/>
        <dbReference type="ChEBI" id="CHEBI:57856"/>
        <dbReference type="ChEBI" id="CHEBI:59789"/>
        <dbReference type="ChEBI" id="CHEBI:85452"/>
        <dbReference type="ChEBI" id="CHEBI:85454"/>
        <dbReference type="EC" id="2.1.1.37"/>
    </reaction>
</comment>
<organism evidence="7">
    <name type="scientific">Johnson-sea-linkia profunda</name>
    <dbReference type="NCBI Taxonomy" id="575876"/>
    <lineage>
        <taxon>Eukaryota</taxon>
        <taxon>Viridiplantae</taxon>
        <taxon>Chlorophyta</taxon>
        <taxon>core chlorophytes</taxon>
        <taxon>Ulvophyceae</taxon>
        <taxon>TCBD clade</taxon>
        <taxon>Bryopsidales</taxon>
        <taxon>Halimedineae</taxon>
        <taxon>Halimedaceae</taxon>
        <taxon>Rhipileae</taxon>
        <taxon>Johnson-sea-linkia</taxon>
    </lineage>
</organism>
<dbReference type="Gene3D" id="3.40.50.150">
    <property type="entry name" value="Vaccinia Virus protein VP39"/>
    <property type="match status" value="1"/>
</dbReference>
<dbReference type="EC" id="2.1.1.37" evidence="6"/>
<dbReference type="PANTHER" id="PTHR46098">
    <property type="entry name" value="TRNA (CYTOSINE(38)-C(5))-METHYLTRANSFERASE"/>
    <property type="match status" value="1"/>
</dbReference>
<dbReference type="GO" id="GO:0032259">
    <property type="term" value="P:methylation"/>
    <property type="evidence" value="ECO:0007669"/>
    <property type="project" value="UniProtKB-KW"/>
</dbReference>
<dbReference type="InterPro" id="IPR050750">
    <property type="entry name" value="C5-MTase"/>
</dbReference>
<protein>
    <recommendedName>
        <fullName evidence="6">Cytosine-specific methyltransferase</fullName>
        <ecNumber evidence="6">2.1.1.37</ecNumber>
    </recommendedName>
</protein>
<keyword evidence="7" id="KW-0934">Plastid</keyword>
<dbReference type="EMBL" id="MH591090">
    <property type="protein sequence ID" value="AYC64168.1"/>
    <property type="molecule type" value="Genomic_DNA"/>
</dbReference>
<dbReference type="PANTHER" id="PTHR46098:SF1">
    <property type="entry name" value="TRNA (CYTOSINE(38)-C(5))-METHYLTRANSFERASE"/>
    <property type="match status" value="1"/>
</dbReference>
<evidence type="ECO:0000256" key="3">
    <source>
        <dbReference type="ARBA" id="ARBA00022691"/>
    </source>
</evidence>
<name>A0A386AXU1_9CHLO</name>
<gene>
    <name evidence="7" type="primary">orf595</name>
</gene>
<geneLocation type="chloroplast" evidence="7"/>
<dbReference type="PROSITE" id="PS51679">
    <property type="entry name" value="SAM_MT_C5"/>
    <property type="match status" value="1"/>
</dbReference>
<keyword evidence="2 4" id="KW-0808">Transferase</keyword>
<dbReference type="PRINTS" id="PR00105">
    <property type="entry name" value="C5METTRFRASE"/>
</dbReference>
<reference evidence="7" key="1">
    <citation type="submission" date="2018-07" db="EMBL/GenBank/DDBJ databases">
        <authorList>
            <person name="Quirk P.G."/>
            <person name="Krulwich T.A."/>
        </authorList>
    </citation>
    <scope>NUCLEOTIDE SEQUENCE</scope>
</reference>